<dbReference type="EC" id="2.7.7.6" evidence="9"/>
<dbReference type="GO" id="GO:0003677">
    <property type="term" value="F:DNA binding"/>
    <property type="evidence" value="ECO:0007669"/>
    <property type="project" value="InterPro"/>
</dbReference>
<dbReference type="Pfam" id="PF04997">
    <property type="entry name" value="RNA_pol_Rpb1_1"/>
    <property type="match status" value="2"/>
</dbReference>
<evidence type="ECO:0000256" key="8">
    <source>
        <dbReference type="ARBA" id="ARBA00048552"/>
    </source>
</evidence>
<dbReference type="InterPro" id="IPR007066">
    <property type="entry name" value="RNA_pol_Rpb1_3"/>
</dbReference>
<evidence type="ECO:0000256" key="7">
    <source>
        <dbReference type="ARBA" id="ARBA00023163"/>
    </source>
</evidence>
<keyword evidence="6 9" id="KW-0548">Nucleotidyltransferase</keyword>
<evidence type="ECO:0000256" key="2">
    <source>
        <dbReference type="ARBA" id="ARBA00007207"/>
    </source>
</evidence>
<keyword evidence="11" id="KW-0150">Chloroplast</keyword>
<dbReference type="InterPro" id="IPR044893">
    <property type="entry name" value="RNA_pol_Rpb1_clamp_domain"/>
</dbReference>
<geneLocation type="chloroplast" evidence="11"/>
<dbReference type="PANTHER" id="PTHR19376:SF54">
    <property type="entry name" value="DNA-DIRECTED RNA POLYMERASE SUBUNIT BETA"/>
    <property type="match status" value="1"/>
</dbReference>
<dbReference type="GO" id="GO:0006351">
    <property type="term" value="P:DNA-templated transcription"/>
    <property type="evidence" value="ECO:0007669"/>
    <property type="project" value="InterPro"/>
</dbReference>
<dbReference type="InterPro" id="IPR006592">
    <property type="entry name" value="RNA_pol_N"/>
</dbReference>
<dbReference type="Pfam" id="PF04983">
    <property type="entry name" value="RNA_pol_Rpb1_3"/>
    <property type="match status" value="1"/>
</dbReference>
<protein>
    <recommendedName>
        <fullName evidence="9">DNA-directed RNA polymerase subunit</fullName>
        <ecNumber evidence="9">2.7.7.6</ecNumber>
    </recommendedName>
</protein>
<dbReference type="InterPro" id="IPR042102">
    <property type="entry name" value="RNA_pol_Rpb1_3_sf"/>
</dbReference>
<dbReference type="GO" id="GO:0000428">
    <property type="term" value="C:DNA-directed RNA polymerase complex"/>
    <property type="evidence" value="ECO:0007669"/>
    <property type="project" value="UniProtKB-KW"/>
</dbReference>
<feature type="domain" description="RNA polymerase N-terminal" evidence="10">
    <location>
        <begin position="524"/>
        <end position="834"/>
    </location>
</feature>
<dbReference type="Gene3D" id="2.40.40.20">
    <property type="match status" value="1"/>
</dbReference>
<dbReference type="GO" id="GO:0003899">
    <property type="term" value="F:DNA-directed RNA polymerase activity"/>
    <property type="evidence" value="ECO:0007669"/>
    <property type="project" value="UniProtKB-EC"/>
</dbReference>
<comment type="catalytic activity">
    <reaction evidence="8 9">
        <text>RNA(n) + a ribonucleoside 5'-triphosphate = RNA(n+1) + diphosphate</text>
        <dbReference type="Rhea" id="RHEA:21248"/>
        <dbReference type="Rhea" id="RHEA-COMP:14527"/>
        <dbReference type="Rhea" id="RHEA-COMP:17342"/>
        <dbReference type="ChEBI" id="CHEBI:33019"/>
        <dbReference type="ChEBI" id="CHEBI:61557"/>
        <dbReference type="ChEBI" id="CHEBI:140395"/>
        <dbReference type="EC" id="2.7.7.6"/>
    </reaction>
</comment>
<dbReference type="Gene3D" id="4.10.860.120">
    <property type="entry name" value="RNA polymerase II, clamp domain"/>
    <property type="match status" value="1"/>
</dbReference>
<keyword evidence="4 11" id="KW-0934">Plastid</keyword>
<evidence type="ECO:0000256" key="9">
    <source>
        <dbReference type="RuleBase" id="RU004279"/>
    </source>
</evidence>
<dbReference type="InterPro" id="IPR007080">
    <property type="entry name" value="RNA_pol_Rpb1_1"/>
</dbReference>
<proteinExistence type="inferred from homology"/>
<name>A0A142BY34_9CHLO</name>
<dbReference type="Gene3D" id="1.10.40.90">
    <property type="match status" value="1"/>
</dbReference>
<evidence type="ECO:0000256" key="1">
    <source>
        <dbReference type="ARBA" id="ARBA00004026"/>
    </source>
</evidence>
<accession>A0A142BY34</accession>
<dbReference type="Pfam" id="PF00623">
    <property type="entry name" value="RNA_pol_Rpb1_2"/>
    <property type="match status" value="2"/>
</dbReference>
<organism evidence="11">
    <name type="scientific">Tetraselmis sp. CCMP 881</name>
    <dbReference type="NCBI Taxonomy" id="1812852"/>
    <lineage>
        <taxon>Eukaryota</taxon>
        <taxon>Viridiplantae</taxon>
        <taxon>Chlorophyta</taxon>
        <taxon>core chlorophytes</taxon>
        <taxon>Chlorodendrophyceae</taxon>
        <taxon>Chlorodendrales</taxon>
        <taxon>Chlorodendraceae</taxon>
        <taxon>Tetraselmis</taxon>
    </lineage>
</organism>
<dbReference type="EMBL" id="KU167097">
    <property type="protein sequence ID" value="AMP43326.1"/>
    <property type="molecule type" value="Genomic_DNA"/>
</dbReference>
<evidence type="ECO:0000256" key="6">
    <source>
        <dbReference type="ARBA" id="ARBA00022695"/>
    </source>
</evidence>
<dbReference type="SUPFAM" id="SSF64484">
    <property type="entry name" value="beta and beta-prime subunits of DNA dependent RNA-polymerase"/>
    <property type="match status" value="1"/>
</dbReference>
<dbReference type="InterPro" id="IPR000722">
    <property type="entry name" value="RNA_pol_asu"/>
</dbReference>
<dbReference type="InterPro" id="IPR045867">
    <property type="entry name" value="DNA-dir_RpoC_beta_prime"/>
</dbReference>
<gene>
    <name evidence="11" type="primary">rpoC1</name>
</gene>
<evidence type="ECO:0000256" key="5">
    <source>
        <dbReference type="ARBA" id="ARBA00022679"/>
    </source>
</evidence>
<dbReference type="AlphaFoldDB" id="A0A142BY34"/>
<comment type="similarity">
    <text evidence="2">Belongs to the RNA polymerase beta' chain family. RpoC1 subfamily.</text>
</comment>
<dbReference type="SMART" id="SM00663">
    <property type="entry name" value="RPOLA_N"/>
    <property type="match status" value="1"/>
</dbReference>
<evidence type="ECO:0000259" key="10">
    <source>
        <dbReference type="SMART" id="SM00663"/>
    </source>
</evidence>
<dbReference type="PANTHER" id="PTHR19376">
    <property type="entry name" value="DNA-DIRECTED RNA POLYMERASE"/>
    <property type="match status" value="1"/>
</dbReference>
<evidence type="ECO:0000313" key="11">
    <source>
        <dbReference type="EMBL" id="AMP43326.1"/>
    </source>
</evidence>
<comment type="function">
    <text evidence="1 9">DNA-dependent RNA polymerase catalyzes the transcription of DNA into RNA using the four ribonucleoside triphosphates as substrates.</text>
</comment>
<keyword evidence="7 9" id="KW-0804">Transcription</keyword>
<evidence type="ECO:0000256" key="3">
    <source>
        <dbReference type="ARBA" id="ARBA00022478"/>
    </source>
</evidence>
<dbReference type="Gene3D" id="1.10.274.100">
    <property type="entry name" value="RNA polymerase Rpb1, domain 3"/>
    <property type="match status" value="1"/>
</dbReference>
<evidence type="ECO:0000256" key="4">
    <source>
        <dbReference type="ARBA" id="ARBA00022640"/>
    </source>
</evidence>
<sequence length="1011" mass="118836">MTKKEPKLKKKLTNSSNIFEVNEKTVIHDQKESQPTVFRRKNKTARIQITLQSPDEQLKQFARVLPNGSITGHVTNSRTLNYKNLKPDPGGLFCEKIFGPITTNVCACGKTRPNANVTYCVNCEVEYISSRARRYRIGFIELAMPMAHIWYLKGRPSYISILLGIKQKEAEKLVYGEYWVFRSFTLGFEKRIRHLRASFNEEAYYFSQRNYIAKKYSTYEKDPTKVKFYNEFYKTLMYTEKLWKEHDTTQEFFSSKVRRKRRMSEKIANQSPLDFWVHSPVYHQYPRPFESSDTNINLTPDKLNRNHNIITTSQINKTPYNAYRVYHNPKFKRSLGFTRKTYSWTKQAFLDSKSFYRAPFIRDSLIGYFDREAEYKREKITEKRIIHYLFPQPREFGVSAKVKYKAPLKNSMIFHENFQFHCLITGGDAFRHLFSKIDTFRMYSLLFFKLLYLKKKLRYVDRKLYRKFGGLYFNELLKFPKEERFAILPKEQIQDYKYKFNMVPKLARQLKLFKTFWLTGTRPEWMFISFLPIIPPDLRPILKLNANQLAVSDLNRLYQYVFLRNKNLKGVRFEIYKRALNLDFSIKNGIQVSKIDYECDFHSYKFTLSLLSFHTNQVQRALDGLFENNKGGSQAICGFNDRPLKSLSEILKGKTGRFRQNLLGKRVDYSGRSVIVVGPTLKLHQCGLPKEIALELFQPLLIRRMILLNLSKTIIGAKNLIHQDHPIVWHLLNEVMTNYPILLNRAPTLHRLGVQAFLPKLVRGKAILLHPLVCPAFNADFDGDQMGVHLPISLESKSEAWSLMLATQNILSPATGEPILVPSQDMVLGCYYSTTINLKTKFKYPGAIYFNNINDAYKTYLTNSLHPHTFIWLKWNENFESNQPQRKICEIRLKRYRKFFVESTFIAPNAHQTFEPKNSNQSPIILTGVLHSQYIKTTIGRILINKLFQDNIINFKRKYTNYFTRTKNTSIKIETQNPPTEYNIKVLPYYGYLLSNQIGKNLKPNQITLSH</sequence>
<reference evidence="11" key="1">
    <citation type="journal article" date="2016" name="PLoS ONE">
        <title>Distinctive Architecture of the Chloroplast Genome in the Chlorodendrophycean Green Algae Scherffelia dubia and Tetraselmis sp. CCMP 881.</title>
        <authorList>
            <person name="Turmel M."/>
            <person name="de Cambiaire J.C."/>
            <person name="Otis C."/>
            <person name="Lemieux C."/>
        </authorList>
    </citation>
    <scope>NUCLEOTIDE SEQUENCE</scope>
</reference>
<keyword evidence="3 9" id="KW-0240">DNA-directed RNA polymerase</keyword>
<keyword evidence="5 9" id="KW-0808">Transferase</keyword>